<comment type="caution">
    <text evidence="1">The sequence shown here is derived from an EMBL/GenBank/DDBJ whole genome shotgun (WGS) entry which is preliminary data.</text>
</comment>
<organism evidence="1 2">
    <name type="scientific">Citrus unshiu</name>
    <name type="common">Satsuma mandarin</name>
    <name type="synonym">Citrus nobilis var. unshiu</name>
    <dbReference type="NCBI Taxonomy" id="55188"/>
    <lineage>
        <taxon>Eukaryota</taxon>
        <taxon>Viridiplantae</taxon>
        <taxon>Streptophyta</taxon>
        <taxon>Embryophyta</taxon>
        <taxon>Tracheophyta</taxon>
        <taxon>Spermatophyta</taxon>
        <taxon>Magnoliopsida</taxon>
        <taxon>eudicotyledons</taxon>
        <taxon>Gunneridae</taxon>
        <taxon>Pentapetalae</taxon>
        <taxon>rosids</taxon>
        <taxon>malvids</taxon>
        <taxon>Sapindales</taxon>
        <taxon>Rutaceae</taxon>
        <taxon>Aurantioideae</taxon>
        <taxon>Citrus</taxon>
    </lineage>
</organism>
<name>A0A2H5N3R0_CITUN</name>
<dbReference type="Gene3D" id="3.80.10.10">
    <property type="entry name" value="Ribonuclease Inhibitor"/>
    <property type="match status" value="1"/>
</dbReference>
<keyword evidence="2" id="KW-1185">Reference proteome</keyword>
<dbReference type="AlphaFoldDB" id="A0A2H5N3R0"/>
<evidence type="ECO:0000313" key="1">
    <source>
        <dbReference type="EMBL" id="GAY34866.1"/>
    </source>
</evidence>
<dbReference type="SUPFAM" id="SSF52047">
    <property type="entry name" value="RNI-like"/>
    <property type="match status" value="1"/>
</dbReference>
<dbReference type="EMBL" id="BDQV01003361">
    <property type="protein sequence ID" value="GAY34866.1"/>
    <property type="molecule type" value="Genomic_DNA"/>
</dbReference>
<protein>
    <submittedName>
        <fullName evidence="1">Uncharacterized protein</fullName>
    </submittedName>
</protein>
<gene>
    <name evidence="1" type="ORF">CUMW_282800</name>
</gene>
<evidence type="ECO:0000313" key="2">
    <source>
        <dbReference type="Proteomes" id="UP000236630"/>
    </source>
</evidence>
<dbReference type="InterPro" id="IPR032675">
    <property type="entry name" value="LRR_dom_sf"/>
</dbReference>
<proteinExistence type="predicted"/>
<dbReference type="Proteomes" id="UP000236630">
    <property type="component" value="Unassembled WGS sequence"/>
</dbReference>
<accession>A0A2H5N3R0</accession>
<reference evidence="1 2" key="1">
    <citation type="journal article" date="2017" name="Front. Genet.">
        <title>Draft sequencing of the heterozygous diploid genome of Satsuma (Citrus unshiu Marc.) using a hybrid assembly approach.</title>
        <authorList>
            <person name="Shimizu T."/>
            <person name="Tanizawa Y."/>
            <person name="Mochizuki T."/>
            <person name="Nagasaki H."/>
            <person name="Yoshioka T."/>
            <person name="Toyoda A."/>
            <person name="Fujiyama A."/>
            <person name="Kaminuma E."/>
            <person name="Nakamura Y."/>
        </authorList>
    </citation>
    <scope>NUCLEOTIDE SEQUENCE [LARGE SCALE GENOMIC DNA]</scope>
    <source>
        <strain evidence="2">cv. Miyagawa wase</strain>
    </source>
</reference>
<sequence>MILKEMSAEIKIHIFSIAMLGSFEHLQHLKIRLAARVQEMSISKEGGQMMQLCESSEEDKPDIPSTTAHLFLPEKAIKELSMHDVIRDCCRYQLHAGGATCIFHVFPNLEELGLDGKDIRMIWHGDFPQHLFGGLKVLQLGFDASPAGFPLGLLERFHNLEKLRLDRCSYKEILSNDGHLDQHVGKLAQIKYLRL</sequence>